<keyword evidence="7" id="KW-0256">Endoplasmic reticulum</keyword>
<keyword evidence="5 13" id="KW-0812">Transmembrane</keyword>
<evidence type="ECO:0000259" key="14">
    <source>
        <dbReference type="Pfam" id="PF05773"/>
    </source>
</evidence>
<dbReference type="SUPFAM" id="SSF54495">
    <property type="entry name" value="UBC-like"/>
    <property type="match status" value="1"/>
</dbReference>
<comment type="function">
    <text evidence="1">Subunit of the oligosaccharyl transferase (OST) complex that catalyzes the initial transfer of a defined glycan (Glc(3)Man(9)GlcNAc(2) in eukaryotes) from the lipid carrier dolichol-pyrophosphate to an asparagine residue within an Asn-X-Ser/Thr consensus motif in nascent polypeptide chains, the first step in protein N-glycosylation. N-glycosylation occurs cotranslationally and the complex associates with the Sec61 complex at the channel-forming translocon complex that mediates protein translocation across the endoplasmic reticulum (ER). All subunits are required for a maximal enzyme activity.</text>
</comment>
<protein>
    <submittedName>
        <fullName evidence="16">Uncharacterized protein</fullName>
    </submittedName>
</protein>
<dbReference type="Gene3D" id="3.40.30.10">
    <property type="entry name" value="Glutaredoxin"/>
    <property type="match status" value="1"/>
</dbReference>
<dbReference type="InterPro" id="IPR006575">
    <property type="entry name" value="RWD_dom"/>
</dbReference>
<dbReference type="InterPro" id="IPR021149">
    <property type="entry name" value="OligosaccharylTrfase_OST3/OST6"/>
</dbReference>
<dbReference type="Pfam" id="PF06544">
    <property type="entry name" value="Prp3_C"/>
    <property type="match status" value="1"/>
</dbReference>
<feature type="transmembrane region" description="Helical" evidence="13">
    <location>
        <begin position="141"/>
        <end position="160"/>
    </location>
</feature>
<accession>A0A816B293</accession>
<dbReference type="InterPro" id="IPR027917">
    <property type="entry name" value="MITRAC7/Phoenixin"/>
</dbReference>
<evidence type="ECO:0000256" key="2">
    <source>
        <dbReference type="ARBA" id="ARBA00004477"/>
    </source>
</evidence>
<dbReference type="Pfam" id="PF15061">
    <property type="entry name" value="MITRAC7_Phoenixin"/>
    <property type="match status" value="1"/>
</dbReference>
<keyword evidence="10 13" id="KW-0472">Membrane</keyword>
<evidence type="ECO:0000256" key="3">
    <source>
        <dbReference type="ARBA" id="ARBA00009561"/>
    </source>
</evidence>
<evidence type="ECO:0000256" key="4">
    <source>
        <dbReference type="ARBA" id="ARBA00022448"/>
    </source>
</evidence>
<comment type="pathway">
    <text evidence="12">Protein modification.</text>
</comment>
<gene>
    <name evidence="16" type="ORF">XAT740_LOCUS47907</name>
</gene>
<reference evidence="16" key="1">
    <citation type="submission" date="2021-02" db="EMBL/GenBank/DDBJ databases">
        <authorList>
            <person name="Nowell W R."/>
        </authorList>
    </citation>
    <scope>NUCLEOTIDE SEQUENCE</scope>
</reference>
<comment type="similarity">
    <text evidence="3">Belongs to the OST3/OST6 family.</text>
</comment>
<feature type="transmembrane region" description="Helical" evidence="13">
    <location>
        <begin position="238"/>
        <end position="259"/>
    </location>
</feature>
<feature type="domain" description="RWD" evidence="14">
    <location>
        <begin position="282"/>
        <end position="402"/>
    </location>
</feature>
<dbReference type="FunFam" id="3.40.30.10:FF:000009">
    <property type="entry name" value="Tumor suppressor candidate 3"/>
    <property type="match status" value="1"/>
</dbReference>
<dbReference type="GO" id="GO:0033617">
    <property type="term" value="P:mitochondrial respiratory chain complex IV assembly"/>
    <property type="evidence" value="ECO:0007669"/>
    <property type="project" value="InterPro"/>
</dbReference>
<feature type="transmembrane region" description="Helical" evidence="13">
    <location>
        <begin position="200"/>
        <end position="226"/>
    </location>
</feature>
<dbReference type="GO" id="GO:0018279">
    <property type="term" value="P:protein N-linked glycosylation via asparagine"/>
    <property type="evidence" value="ECO:0007669"/>
    <property type="project" value="TreeGrafter"/>
</dbReference>
<dbReference type="InterPro" id="IPR016135">
    <property type="entry name" value="UBQ-conjugating_enzyme/RWD"/>
</dbReference>
<keyword evidence="17" id="KW-1185">Reference proteome</keyword>
<dbReference type="GO" id="GO:0015693">
    <property type="term" value="P:magnesium ion transport"/>
    <property type="evidence" value="ECO:0007669"/>
    <property type="project" value="UniProtKB-ARBA"/>
</dbReference>
<evidence type="ECO:0000256" key="5">
    <source>
        <dbReference type="ARBA" id="ARBA00022692"/>
    </source>
</evidence>
<evidence type="ECO:0000256" key="7">
    <source>
        <dbReference type="ARBA" id="ARBA00022824"/>
    </source>
</evidence>
<dbReference type="PANTHER" id="PTHR12692:SF0">
    <property type="entry name" value="GH11935P"/>
    <property type="match status" value="1"/>
</dbReference>
<evidence type="ECO:0000256" key="1">
    <source>
        <dbReference type="ARBA" id="ARBA00002791"/>
    </source>
</evidence>
<dbReference type="InterPro" id="IPR010541">
    <property type="entry name" value="Prp3_C"/>
</dbReference>
<dbReference type="Pfam" id="PF04756">
    <property type="entry name" value="OST3_OST6"/>
    <property type="match status" value="1"/>
</dbReference>
<dbReference type="AlphaFoldDB" id="A0A816B293"/>
<dbReference type="CDD" id="cd24163">
    <property type="entry name" value="RWDD2_C"/>
    <property type="match status" value="1"/>
</dbReference>
<evidence type="ECO:0000313" key="17">
    <source>
        <dbReference type="Proteomes" id="UP000663828"/>
    </source>
</evidence>
<sequence>MLTALSPQRQCGVCKQAHDEFQIVAQSYRYSSAFTNRLFFGMVDFDDGQEVFQYLKLNSAPVFIHFPPKMKPKKNDFMDISRSGFSAEQVAKWIQDRADVHIHIFRPPNYSGFLLVVLLVTMIGGLLYIKRNSLEFLYNQVAWGMFVILAILICISGQIWNSIRGSPFLHRNPQTGQIGLFSGSSGYQFIAETYVDKCKLLFSLTSLSFFFSHFGVCGGMILLNEAPKLTGQTGKRKAMTAVLGILMVVFFFSFLLSVFRAKYQGYPYSKSRVMALIRSYIEQQLNEIELLRCCYPSTDEFYLDDIDAFNEAKQFIDGKQDNLQRNLSFILKLQLNDINTTIELQFVYPIHYPELPVDIHLRTYLSRELYEKFHELVKQFHKEKSSVEEPYVMEFLSWIQDHYQIFTPSKNTTEQLPTKKSYARLWTYSHHIYNTEKRRNIVNWANELHLNGFSLPGKPGIICVEGQQCDVDEYWSRLRKLTWKRLQMKEKELFDDHHEEHLRFQGFEELNSLLDNSGKGDFGQFHQYLQEKQLEKILFLLYRIMNSQQPEKRLPRPDLRLSSSKWSAAQTGGMATRVAIVGTVAAIAGALGLVFIYPYLNIDRYRSIQKHNRAGINPEDVQPAGLPVWRDPFDRKKAG</sequence>
<comment type="subcellular location">
    <subcellularLocation>
        <location evidence="2">Endoplasmic reticulum membrane</location>
        <topology evidence="2">Multi-pass membrane protein</topology>
    </subcellularLocation>
</comment>
<dbReference type="PANTHER" id="PTHR12692">
    <property type="entry name" value="DOLICHYL-DIPHOSPHOOLIGOSACCHARIDE--PROTEIN GLYCOSYLTRANSFERASE-RELATED"/>
    <property type="match status" value="1"/>
</dbReference>
<proteinExistence type="inferred from homology"/>
<keyword evidence="11" id="KW-1015">Disulfide bond</keyword>
<evidence type="ECO:0000313" key="16">
    <source>
        <dbReference type="EMBL" id="CAF1602779.1"/>
    </source>
</evidence>
<evidence type="ECO:0000256" key="6">
    <source>
        <dbReference type="ARBA" id="ARBA00022729"/>
    </source>
</evidence>
<comment type="caution">
    <text evidence="16">The sequence shown here is derived from an EMBL/GenBank/DDBJ whole genome shotgun (WGS) entry which is preliminary data.</text>
</comment>
<dbReference type="EMBL" id="CAJNOR010006749">
    <property type="protein sequence ID" value="CAF1602779.1"/>
    <property type="molecule type" value="Genomic_DNA"/>
</dbReference>
<keyword evidence="8" id="KW-0460">Magnesium</keyword>
<evidence type="ECO:0000256" key="10">
    <source>
        <dbReference type="ARBA" id="ARBA00023136"/>
    </source>
</evidence>
<evidence type="ECO:0000256" key="8">
    <source>
        <dbReference type="ARBA" id="ARBA00022842"/>
    </source>
</evidence>
<evidence type="ECO:0000256" key="12">
    <source>
        <dbReference type="ARBA" id="ARBA00043952"/>
    </source>
</evidence>
<feature type="transmembrane region" description="Helical" evidence="13">
    <location>
        <begin position="110"/>
        <end position="129"/>
    </location>
</feature>
<dbReference type="Proteomes" id="UP000663828">
    <property type="component" value="Unassembled WGS sequence"/>
</dbReference>
<organism evidence="16 17">
    <name type="scientific">Adineta ricciae</name>
    <name type="common">Rotifer</name>
    <dbReference type="NCBI Taxonomy" id="249248"/>
    <lineage>
        <taxon>Eukaryota</taxon>
        <taxon>Metazoa</taxon>
        <taxon>Spiralia</taxon>
        <taxon>Gnathifera</taxon>
        <taxon>Rotifera</taxon>
        <taxon>Eurotatoria</taxon>
        <taxon>Bdelloidea</taxon>
        <taxon>Adinetida</taxon>
        <taxon>Adinetidae</taxon>
        <taxon>Adineta</taxon>
    </lineage>
</organism>
<dbReference type="GO" id="GO:0008250">
    <property type="term" value="C:oligosaccharyltransferase complex"/>
    <property type="evidence" value="ECO:0007669"/>
    <property type="project" value="TreeGrafter"/>
</dbReference>
<dbReference type="Gene3D" id="3.10.110.10">
    <property type="entry name" value="Ubiquitin Conjugating Enzyme"/>
    <property type="match status" value="1"/>
</dbReference>
<name>A0A816B293_ADIRI</name>
<evidence type="ECO:0000256" key="13">
    <source>
        <dbReference type="SAM" id="Phobius"/>
    </source>
</evidence>
<dbReference type="GO" id="GO:0005739">
    <property type="term" value="C:mitochondrion"/>
    <property type="evidence" value="ECO:0007669"/>
    <property type="project" value="GOC"/>
</dbReference>
<dbReference type="SUPFAM" id="SSF52833">
    <property type="entry name" value="Thioredoxin-like"/>
    <property type="match status" value="1"/>
</dbReference>
<dbReference type="Pfam" id="PF05773">
    <property type="entry name" value="RWD"/>
    <property type="match status" value="1"/>
</dbReference>
<evidence type="ECO:0000259" key="15">
    <source>
        <dbReference type="Pfam" id="PF06544"/>
    </source>
</evidence>
<dbReference type="InterPro" id="IPR059181">
    <property type="entry name" value="RWDD2A-B_C"/>
</dbReference>
<evidence type="ECO:0000256" key="11">
    <source>
        <dbReference type="ARBA" id="ARBA00023157"/>
    </source>
</evidence>
<keyword evidence="4" id="KW-0813">Transport</keyword>
<dbReference type="InterPro" id="IPR036249">
    <property type="entry name" value="Thioredoxin-like_sf"/>
</dbReference>
<evidence type="ECO:0000256" key="9">
    <source>
        <dbReference type="ARBA" id="ARBA00022989"/>
    </source>
</evidence>
<keyword evidence="6" id="KW-0732">Signal</keyword>
<keyword evidence="9 13" id="KW-1133">Transmembrane helix</keyword>
<feature type="domain" description="Small nuclear ribonucleoprotein Prp3 C-terminal" evidence="15">
    <location>
        <begin position="426"/>
        <end position="493"/>
    </location>
</feature>
<feature type="transmembrane region" description="Helical" evidence="13">
    <location>
        <begin position="578"/>
        <end position="600"/>
    </location>
</feature>